<dbReference type="RefSeq" id="YP_010097412.1">
    <property type="nucleotide sequence ID" value="NC_055758.1"/>
</dbReference>
<dbReference type="EMBL" id="MH576960">
    <property type="protein sequence ID" value="AXH66057.1"/>
    <property type="molecule type" value="Genomic_DNA"/>
</dbReference>
<gene>
    <name evidence="1" type="primary">18</name>
    <name evidence="1" type="ORF">SEA_PLEAKLEY_18</name>
</gene>
<protein>
    <submittedName>
        <fullName evidence="1">Uncharacterized protein</fullName>
    </submittedName>
</protein>
<keyword evidence="2" id="KW-1185">Reference proteome</keyword>
<organism evidence="1 2">
    <name type="scientific">Gordonia phage Pleakley</name>
    <dbReference type="NCBI Taxonomy" id="2283246"/>
    <lineage>
        <taxon>Viruses</taxon>
        <taxon>Duplodnaviria</taxon>
        <taxon>Heunggongvirae</taxon>
        <taxon>Uroviricota</taxon>
        <taxon>Caudoviricetes</taxon>
        <taxon>Zierdtviridae</taxon>
        <taxon>Emilbogenvirinae</taxon>
        <taxon>Pleakleyvirus</taxon>
        <taxon>Pleakleyvirus pleakley</taxon>
    </lineage>
</organism>
<dbReference type="KEGG" id="vg:65115076"/>
<dbReference type="GeneID" id="65115076"/>
<evidence type="ECO:0000313" key="1">
    <source>
        <dbReference type="EMBL" id="AXH66057.1"/>
    </source>
</evidence>
<reference evidence="2" key="1">
    <citation type="submission" date="2018-07" db="EMBL/GenBank/DDBJ databases">
        <authorList>
            <person name="Quirk P.G."/>
            <person name="Krulwich T.A."/>
        </authorList>
    </citation>
    <scope>NUCLEOTIDE SEQUENCE [LARGE SCALE GENOMIC DNA]</scope>
</reference>
<name>A0A345M6D6_9CAUD</name>
<evidence type="ECO:0000313" key="2">
    <source>
        <dbReference type="Proteomes" id="UP000260273"/>
    </source>
</evidence>
<dbReference type="Proteomes" id="UP000260273">
    <property type="component" value="Segment"/>
</dbReference>
<proteinExistence type="predicted"/>
<sequence length="95" mass="10442">MKVGYRPSGGGESIGLPKRAVLVACDQPLCERALTFPVNLQSTDSQCIRDTIRFMEAHKGQDQVSGWIVDTTVSPTKFFCKHHAENPVLGTIILK</sequence>
<accession>A0A345M6D6</accession>